<dbReference type="PANTHER" id="PTHR47505">
    <property type="entry name" value="DNA UTILIZATION PROTEIN YHGH"/>
    <property type="match status" value="1"/>
</dbReference>
<dbReference type="InterPro" id="IPR051910">
    <property type="entry name" value="ComF/GntX_DNA_util-trans"/>
</dbReference>
<name>A0A9X3JFX5_9LACT</name>
<gene>
    <name evidence="3" type="ORF">OW157_04295</name>
</gene>
<dbReference type="SUPFAM" id="SSF53271">
    <property type="entry name" value="PRTase-like"/>
    <property type="match status" value="1"/>
</dbReference>
<dbReference type="InterPro" id="IPR029057">
    <property type="entry name" value="PRTase-like"/>
</dbReference>
<evidence type="ECO:0000259" key="2">
    <source>
        <dbReference type="Pfam" id="PF00156"/>
    </source>
</evidence>
<organism evidence="3 4">
    <name type="scientific">Aerococcus kribbianus</name>
    <dbReference type="NCBI Taxonomy" id="2999064"/>
    <lineage>
        <taxon>Bacteria</taxon>
        <taxon>Bacillati</taxon>
        <taxon>Bacillota</taxon>
        <taxon>Bacilli</taxon>
        <taxon>Lactobacillales</taxon>
        <taxon>Aerococcaceae</taxon>
        <taxon>Aerococcus</taxon>
    </lineage>
</organism>
<proteinExistence type="inferred from homology"/>
<protein>
    <submittedName>
        <fullName evidence="3">ComF family protein</fullName>
    </submittedName>
</protein>
<dbReference type="CDD" id="cd06223">
    <property type="entry name" value="PRTases_typeI"/>
    <property type="match status" value="1"/>
</dbReference>
<feature type="domain" description="Phosphoribosyltransferase" evidence="2">
    <location>
        <begin position="184"/>
        <end position="228"/>
    </location>
</feature>
<dbReference type="RefSeq" id="WP_268752100.1">
    <property type="nucleotide sequence ID" value="NZ_JAPRFQ010000001.1"/>
</dbReference>
<dbReference type="Gene3D" id="3.40.50.2020">
    <property type="match status" value="1"/>
</dbReference>
<reference evidence="3" key="1">
    <citation type="submission" date="2022-12" db="EMBL/GenBank/DDBJ databases">
        <title>Description and comparative metabolic analysis of Aerococcus sp. nov., isolated from the feces of a pig.</title>
        <authorList>
            <person name="Chang Y.-H."/>
        </authorList>
    </citation>
    <scope>NUCLEOTIDE SEQUENCE</scope>
    <source>
        <strain evidence="3">YH-aer222</strain>
    </source>
</reference>
<accession>A0A9X3JFX5</accession>
<evidence type="ECO:0000256" key="1">
    <source>
        <dbReference type="ARBA" id="ARBA00008007"/>
    </source>
</evidence>
<evidence type="ECO:0000313" key="3">
    <source>
        <dbReference type="EMBL" id="MCZ0725790.1"/>
    </source>
</evidence>
<dbReference type="EMBL" id="JAPRFR010000001">
    <property type="protein sequence ID" value="MCZ0725790.1"/>
    <property type="molecule type" value="Genomic_DNA"/>
</dbReference>
<dbReference type="InterPro" id="IPR000836">
    <property type="entry name" value="PRTase_dom"/>
</dbReference>
<comment type="similarity">
    <text evidence="1">Belongs to the ComF/GntX family.</text>
</comment>
<dbReference type="AlphaFoldDB" id="A0A9X3JFX5"/>
<keyword evidence="4" id="KW-1185">Reference proteome</keyword>
<comment type="caution">
    <text evidence="3">The sequence shown here is derived from an EMBL/GenBank/DDBJ whole genome shotgun (WGS) entry which is preliminary data.</text>
</comment>
<dbReference type="Proteomes" id="UP001146670">
    <property type="component" value="Unassembled WGS sequence"/>
</dbReference>
<dbReference type="PANTHER" id="PTHR47505:SF1">
    <property type="entry name" value="DNA UTILIZATION PROTEIN YHGH"/>
    <property type="match status" value="1"/>
</dbReference>
<evidence type="ECO:0000313" key="4">
    <source>
        <dbReference type="Proteomes" id="UP001146670"/>
    </source>
</evidence>
<dbReference type="Pfam" id="PF00156">
    <property type="entry name" value="Pribosyltran"/>
    <property type="match status" value="1"/>
</dbReference>
<sequence length="229" mass="26694">MINCLFCQRPIKEVLTLKQILIWQPIKHLPICDDCRANFLRIEDKICQNCGRPLSQDQSSPCHDCLLWQEDYHWFPHNQALFSYDAAFKEWLLMLKGRGDFRLANLFSSDLKTFQKTYTQAVWVPVPSSPKNYERRGFHQTEVILKTSHIPYVMALDYKQESQKQALQGRYGRLHRKNPFTLAPTTQLPPGRQVLLFDDVYTTGATMHSAWQTLEEADYQVVGSITLAR</sequence>